<dbReference type="RefSeq" id="WP_307259959.1">
    <property type="nucleotide sequence ID" value="NZ_JAUSVL010000001.1"/>
</dbReference>
<feature type="transmembrane region" description="Helical" evidence="2">
    <location>
        <begin position="12"/>
        <end position="31"/>
    </location>
</feature>
<keyword evidence="2" id="KW-0812">Transmembrane</keyword>
<name>A0AAE4ALT7_9BACT</name>
<evidence type="ECO:0000313" key="4">
    <source>
        <dbReference type="Proteomes" id="UP001238163"/>
    </source>
</evidence>
<keyword evidence="4" id="KW-1185">Reference proteome</keyword>
<accession>A0AAE4ALT7</accession>
<keyword evidence="2" id="KW-0472">Membrane</keyword>
<feature type="compositionally biased region" description="Gly residues" evidence="1">
    <location>
        <begin position="52"/>
        <end position="90"/>
    </location>
</feature>
<comment type="caution">
    <text evidence="3">The sequence shown here is derived from an EMBL/GenBank/DDBJ whole genome shotgun (WGS) entry which is preliminary data.</text>
</comment>
<evidence type="ECO:0000256" key="1">
    <source>
        <dbReference type="SAM" id="MobiDB-lite"/>
    </source>
</evidence>
<feature type="region of interest" description="Disordered" evidence="1">
    <location>
        <begin position="50"/>
        <end position="90"/>
    </location>
</feature>
<sequence>MSASQGIEKNAASIALLVAIIALVVALIPQFKTYMANCGSTCALEEVPPSAGGAGPGGPGGPGMGGPGMGGPGGPGMGGPGGPGMGGPGGFGGPSEEYVAKYRERVVLLNDAAAKEPGNIDLILERDKALLMVMRLDAGGRRVAAGASEAYLAQLAAKAKGAPALDINQAELSFLQAKARARNPEAFDAACEAIKDYPKTPATPEQLQALLAAERGA</sequence>
<protein>
    <submittedName>
        <fullName evidence="3">Uncharacterized protein</fullName>
    </submittedName>
</protein>
<dbReference type="EMBL" id="JAUSVL010000001">
    <property type="protein sequence ID" value="MDQ0288624.1"/>
    <property type="molecule type" value="Genomic_DNA"/>
</dbReference>
<proteinExistence type="predicted"/>
<dbReference type="Proteomes" id="UP001238163">
    <property type="component" value="Unassembled WGS sequence"/>
</dbReference>
<evidence type="ECO:0000313" key="3">
    <source>
        <dbReference type="EMBL" id="MDQ0288624.1"/>
    </source>
</evidence>
<organism evidence="3 4">
    <name type="scientific">Oligosphaera ethanolica</name>
    <dbReference type="NCBI Taxonomy" id="760260"/>
    <lineage>
        <taxon>Bacteria</taxon>
        <taxon>Pseudomonadati</taxon>
        <taxon>Lentisphaerota</taxon>
        <taxon>Oligosphaeria</taxon>
        <taxon>Oligosphaerales</taxon>
        <taxon>Oligosphaeraceae</taxon>
        <taxon>Oligosphaera</taxon>
    </lineage>
</organism>
<keyword evidence="2" id="KW-1133">Transmembrane helix</keyword>
<reference evidence="3" key="1">
    <citation type="submission" date="2023-07" db="EMBL/GenBank/DDBJ databases">
        <title>Genomic Encyclopedia of Type Strains, Phase IV (KMG-IV): sequencing the most valuable type-strain genomes for metagenomic binning, comparative biology and taxonomic classification.</title>
        <authorList>
            <person name="Goeker M."/>
        </authorList>
    </citation>
    <scope>NUCLEOTIDE SEQUENCE</scope>
    <source>
        <strain evidence="3">DSM 24202</strain>
    </source>
</reference>
<gene>
    <name evidence="3" type="ORF">J3R75_000731</name>
</gene>
<dbReference type="AlphaFoldDB" id="A0AAE4ALT7"/>
<evidence type="ECO:0000256" key="2">
    <source>
        <dbReference type="SAM" id="Phobius"/>
    </source>
</evidence>